<protein>
    <submittedName>
        <fullName evidence="8">YihY/virulence factor BrkB family protein</fullName>
    </submittedName>
</protein>
<dbReference type="NCBIfam" id="TIGR00765">
    <property type="entry name" value="yihY_not_rbn"/>
    <property type="match status" value="1"/>
</dbReference>
<name>A0A7D8AIA5_9MICO</name>
<reference evidence="8 9" key="1">
    <citation type="journal article" date="2020" name="Front. Microbiol.">
        <title>Design of Bacterial Strain-Specific qPCR Assays Using NGS Data and Publicly Available Resources and Its Application to Track Biocontrol Strains.</title>
        <authorList>
            <person name="Hernandez I."/>
            <person name="Sant C."/>
            <person name="Martinez R."/>
            <person name="Fernandez C."/>
        </authorList>
    </citation>
    <scope>NUCLEOTIDE SEQUENCE [LARGE SCALE GENOMIC DNA]</scope>
    <source>
        <strain evidence="8 9">B24</strain>
    </source>
</reference>
<feature type="compositionally biased region" description="Basic and acidic residues" evidence="6">
    <location>
        <begin position="10"/>
        <end position="23"/>
    </location>
</feature>
<dbReference type="InterPro" id="IPR017039">
    <property type="entry name" value="Virul_fac_BrkB"/>
</dbReference>
<organism evidence="8 9">
    <name type="scientific">Microbacterium esteraromaticum</name>
    <dbReference type="NCBI Taxonomy" id="57043"/>
    <lineage>
        <taxon>Bacteria</taxon>
        <taxon>Bacillati</taxon>
        <taxon>Actinomycetota</taxon>
        <taxon>Actinomycetes</taxon>
        <taxon>Micrococcales</taxon>
        <taxon>Microbacteriaceae</taxon>
        <taxon>Microbacterium</taxon>
    </lineage>
</organism>
<feature type="transmembrane region" description="Helical" evidence="7">
    <location>
        <begin position="157"/>
        <end position="180"/>
    </location>
</feature>
<sequence>MRHPGQMGTHEPEPGGTHRDGDRRGATALIARRVARGFFRTYCPDAAAGLTFYAVLAMFPALIAAFSVIGVFGEKRGAAKAVLDVLREVAPADIAQALRRPLEQVATTAGAGWLLVLALVFALWSVARYVTALGRAMNRIYGVPEGRMFWKAKPTHLLVTFAVFLLVTIACALAALSWPLARSIGTSLGAGEVALTIWRIARWPAVVLVVCLIVAILYYFAPNIAHPRFRLMSVGALVAIAVFALASVGFGFYVRDLADYDRIYGSFAGVVLFLLWLWIGNIALLVGALFDAELERVRELRRGVPAERELQVQLRDTTRLEKTAENDVADERLARRVRRSRR</sequence>
<evidence type="ECO:0000256" key="4">
    <source>
        <dbReference type="ARBA" id="ARBA00022989"/>
    </source>
</evidence>
<dbReference type="PIRSF" id="PIRSF035875">
    <property type="entry name" value="RNase_BN"/>
    <property type="match status" value="1"/>
</dbReference>
<feature type="transmembrane region" description="Helical" evidence="7">
    <location>
        <begin position="266"/>
        <end position="292"/>
    </location>
</feature>
<evidence type="ECO:0000256" key="3">
    <source>
        <dbReference type="ARBA" id="ARBA00022692"/>
    </source>
</evidence>
<keyword evidence="2" id="KW-1003">Cell membrane</keyword>
<proteinExistence type="predicted"/>
<feature type="transmembrane region" description="Helical" evidence="7">
    <location>
        <begin position="200"/>
        <end position="221"/>
    </location>
</feature>
<dbReference type="Proteomes" id="UP000515708">
    <property type="component" value="Chromosome"/>
</dbReference>
<evidence type="ECO:0000256" key="5">
    <source>
        <dbReference type="ARBA" id="ARBA00023136"/>
    </source>
</evidence>
<dbReference type="EMBL" id="CP043732">
    <property type="protein sequence ID" value="QMU98283.1"/>
    <property type="molecule type" value="Genomic_DNA"/>
</dbReference>
<comment type="subcellular location">
    <subcellularLocation>
        <location evidence="1">Cell membrane</location>
        <topology evidence="1">Multi-pass membrane protein</topology>
    </subcellularLocation>
</comment>
<dbReference type="AlphaFoldDB" id="A0A7D8AIA5"/>
<dbReference type="Pfam" id="PF03631">
    <property type="entry name" value="Virul_fac_BrkB"/>
    <property type="match status" value="1"/>
</dbReference>
<feature type="transmembrane region" description="Helical" evidence="7">
    <location>
        <begin position="50"/>
        <end position="73"/>
    </location>
</feature>
<evidence type="ECO:0000256" key="1">
    <source>
        <dbReference type="ARBA" id="ARBA00004651"/>
    </source>
</evidence>
<dbReference type="PANTHER" id="PTHR30213:SF0">
    <property type="entry name" value="UPF0761 MEMBRANE PROTEIN YIHY"/>
    <property type="match status" value="1"/>
</dbReference>
<evidence type="ECO:0000256" key="2">
    <source>
        <dbReference type="ARBA" id="ARBA00022475"/>
    </source>
</evidence>
<evidence type="ECO:0000313" key="9">
    <source>
        <dbReference type="Proteomes" id="UP000515708"/>
    </source>
</evidence>
<keyword evidence="3 7" id="KW-0812">Transmembrane</keyword>
<evidence type="ECO:0000256" key="7">
    <source>
        <dbReference type="SAM" id="Phobius"/>
    </source>
</evidence>
<feature type="transmembrane region" description="Helical" evidence="7">
    <location>
        <begin position="233"/>
        <end position="254"/>
    </location>
</feature>
<feature type="transmembrane region" description="Helical" evidence="7">
    <location>
        <begin position="110"/>
        <end position="130"/>
    </location>
</feature>
<dbReference type="GO" id="GO:0005886">
    <property type="term" value="C:plasma membrane"/>
    <property type="evidence" value="ECO:0007669"/>
    <property type="project" value="UniProtKB-SubCell"/>
</dbReference>
<evidence type="ECO:0000256" key="6">
    <source>
        <dbReference type="SAM" id="MobiDB-lite"/>
    </source>
</evidence>
<evidence type="ECO:0000313" key="8">
    <source>
        <dbReference type="EMBL" id="QMU98283.1"/>
    </source>
</evidence>
<dbReference type="PANTHER" id="PTHR30213">
    <property type="entry name" value="INNER MEMBRANE PROTEIN YHJD"/>
    <property type="match status" value="1"/>
</dbReference>
<keyword evidence="4 7" id="KW-1133">Transmembrane helix</keyword>
<gene>
    <name evidence="8" type="ORF">FVO59_14645</name>
</gene>
<keyword evidence="5 7" id="KW-0472">Membrane</keyword>
<accession>A0A7D8AIA5</accession>
<feature type="region of interest" description="Disordered" evidence="6">
    <location>
        <begin position="1"/>
        <end position="23"/>
    </location>
</feature>